<feature type="transmembrane region" description="Helical" evidence="1">
    <location>
        <begin position="106"/>
        <end position="124"/>
    </location>
</feature>
<reference evidence="3 4" key="1">
    <citation type="submission" date="2024-12" db="EMBL/GenBank/DDBJ databases">
        <authorList>
            <person name="Lee Y."/>
        </authorList>
    </citation>
    <scope>NUCLEOTIDE SEQUENCE [LARGE SCALE GENOMIC DNA]</scope>
    <source>
        <strain evidence="3 4">03SUJ4</strain>
    </source>
</reference>
<organism evidence="3 4">
    <name type="scientific">Terriglobus aquaticus</name>
    <dbReference type="NCBI Taxonomy" id="940139"/>
    <lineage>
        <taxon>Bacteria</taxon>
        <taxon>Pseudomonadati</taxon>
        <taxon>Acidobacteriota</taxon>
        <taxon>Terriglobia</taxon>
        <taxon>Terriglobales</taxon>
        <taxon>Acidobacteriaceae</taxon>
        <taxon>Terriglobus</taxon>
    </lineage>
</organism>
<dbReference type="Pfam" id="PF07786">
    <property type="entry name" value="HGSNAT_cat"/>
    <property type="match status" value="1"/>
</dbReference>
<evidence type="ECO:0000313" key="4">
    <source>
        <dbReference type="Proteomes" id="UP001634747"/>
    </source>
</evidence>
<name>A0ABW9KEX6_9BACT</name>
<dbReference type="PANTHER" id="PTHR31061:SF24">
    <property type="entry name" value="LD22376P"/>
    <property type="match status" value="1"/>
</dbReference>
<feature type="transmembrane region" description="Helical" evidence="1">
    <location>
        <begin position="223"/>
        <end position="243"/>
    </location>
</feature>
<feature type="transmembrane region" description="Helical" evidence="1">
    <location>
        <begin position="161"/>
        <end position="178"/>
    </location>
</feature>
<feature type="transmembrane region" description="Helical" evidence="1">
    <location>
        <begin position="136"/>
        <end position="154"/>
    </location>
</feature>
<keyword evidence="4" id="KW-1185">Reference proteome</keyword>
<evidence type="ECO:0000256" key="1">
    <source>
        <dbReference type="SAM" id="Phobius"/>
    </source>
</evidence>
<dbReference type="PANTHER" id="PTHR31061">
    <property type="entry name" value="LD22376P"/>
    <property type="match status" value="1"/>
</dbReference>
<dbReference type="Proteomes" id="UP001634747">
    <property type="component" value="Unassembled WGS sequence"/>
</dbReference>
<keyword evidence="3" id="KW-0808">Transferase</keyword>
<comment type="caution">
    <text evidence="3">The sequence shown here is derived from an EMBL/GenBank/DDBJ whole genome shotgun (WGS) entry which is preliminary data.</text>
</comment>
<proteinExistence type="predicted"/>
<keyword evidence="1" id="KW-0472">Membrane</keyword>
<feature type="transmembrane region" description="Helical" evidence="1">
    <location>
        <begin position="255"/>
        <end position="273"/>
    </location>
</feature>
<protein>
    <submittedName>
        <fullName evidence="3">Acyltransferase family protein</fullName>
    </submittedName>
</protein>
<evidence type="ECO:0000259" key="2">
    <source>
        <dbReference type="Pfam" id="PF07786"/>
    </source>
</evidence>
<feature type="transmembrane region" description="Helical" evidence="1">
    <location>
        <begin position="72"/>
        <end position="94"/>
    </location>
</feature>
<feature type="transmembrane region" description="Helical" evidence="1">
    <location>
        <begin position="378"/>
        <end position="400"/>
    </location>
</feature>
<dbReference type="InterPro" id="IPR012429">
    <property type="entry name" value="HGSNAT_cat"/>
</dbReference>
<gene>
    <name evidence="3" type="ORF">ACK2TP_00210</name>
</gene>
<dbReference type="GO" id="GO:0016746">
    <property type="term" value="F:acyltransferase activity"/>
    <property type="evidence" value="ECO:0007669"/>
    <property type="project" value="UniProtKB-KW"/>
</dbReference>
<feature type="domain" description="Heparan-alpha-glucosaminide N-acetyltransferase catalytic" evidence="2">
    <location>
        <begin position="29"/>
        <end position="248"/>
    </location>
</feature>
<keyword evidence="1" id="KW-1133">Transmembrane helix</keyword>
<keyword evidence="1" id="KW-0812">Transmembrane</keyword>
<feature type="transmembrane region" description="Helical" evidence="1">
    <location>
        <begin position="285"/>
        <end position="304"/>
    </location>
</feature>
<accession>A0ABW9KEX6</accession>
<sequence>MQQSAADPLFSSVTDADVVARPTAVKPARLLSIDVLRGLTIAFMIVVNDQMGPAPFHQLSHAKWNGLTATDLVFPTFLFLVGLTTVLSTASRLARNASRREMFVHVVRRALLLILLGFVVNNFPFTHLANARYYGVLPRIGLCYFVAASVLLVSRSWKDKLAIAVVCLLGYWVLMRFVPVPGYGVPTHDVPINDFDGNLTAWLDRQIFSARHLYEKTRDPEGLLSTIPAIATTMFGMLAGMWVRSTATTGRKAAGLLGAGSLLIVLGAVWNVWFPVNKKLWTSSYTLVAAGISTVLLALAIQVIDRWRLGRKGNQGAEPSGDHASAYWPVLVLGTNAILAYLISELGATLLHVFHTGSGRPVGAVIGMAFFRWFSSPAIASLMYSLAFLLVCWLLTYPFYRKRIFLRI</sequence>
<evidence type="ECO:0000313" key="3">
    <source>
        <dbReference type="EMBL" id="MFN2974172.1"/>
    </source>
</evidence>
<feature type="transmembrane region" description="Helical" evidence="1">
    <location>
        <begin position="325"/>
        <end position="344"/>
    </location>
</feature>
<dbReference type="EMBL" id="JBJYXY010000001">
    <property type="protein sequence ID" value="MFN2974172.1"/>
    <property type="molecule type" value="Genomic_DNA"/>
</dbReference>
<dbReference type="RefSeq" id="WP_263414256.1">
    <property type="nucleotide sequence ID" value="NZ_BAABBH010000001.1"/>
</dbReference>
<keyword evidence="3" id="KW-0012">Acyltransferase</keyword>